<dbReference type="InterPro" id="IPR013783">
    <property type="entry name" value="Ig-like_fold"/>
</dbReference>
<dbReference type="InterPro" id="IPR036179">
    <property type="entry name" value="Ig-like_dom_sf"/>
</dbReference>
<dbReference type="InterPro" id="IPR007110">
    <property type="entry name" value="Ig-like_dom"/>
</dbReference>
<name>A0A9P0XG42_PIEBR</name>
<dbReference type="Proteomes" id="UP001152562">
    <property type="component" value="Unassembled WGS sequence"/>
</dbReference>
<keyword evidence="4" id="KW-1185">Reference proteome</keyword>
<keyword evidence="1" id="KW-0732">Signal</keyword>
<evidence type="ECO:0000259" key="2">
    <source>
        <dbReference type="PROSITE" id="PS50835"/>
    </source>
</evidence>
<reference evidence="3" key="1">
    <citation type="submission" date="2022-05" db="EMBL/GenBank/DDBJ databases">
        <authorList>
            <person name="Okamura Y."/>
        </authorList>
    </citation>
    <scope>NUCLEOTIDE SEQUENCE</scope>
</reference>
<gene>
    <name evidence="3" type="ORF">PIBRA_LOCUS9840</name>
</gene>
<feature type="chain" id="PRO_5040479755" description="Ig-like domain-containing protein" evidence="1">
    <location>
        <begin position="21"/>
        <end position="113"/>
    </location>
</feature>
<dbReference type="EMBL" id="CALOZG010000030">
    <property type="protein sequence ID" value="CAH4033567.1"/>
    <property type="molecule type" value="Genomic_DNA"/>
</dbReference>
<evidence type="ECO:0000313" key="3">
    <source>
        <dbReference type="EMBL" id="CAH4033567.1"/>
    </source>
</evidence>
<comment type="caution">
    <text evidence="3">The sequence shown here is derived from an EMBL/GenBank/DDBJ whole genome shotgun (WGS) entry which is preliminary data.</text>
</comment>
<dbReference type="SUPFAM" id="SSF48726">
    <property type="entry name" value="Immunoglobulin"/>
    <property type="match status" value="1"/>
</dbReference>
<feature type="domain" description="Ig-like" evidence="2">
    <location>
        <begin position="48"/>
        <end position="113"/>
    </location>
</feature>
<protein>
    <recommendedName>
        <fullName evidence="2">Ig-like domain-containing protein</fullName>
    </recommendedName>
</protein>
<organism evidence="3 4">
    <name type="scientific">Pieris brassicae</name>
    <name type="common">White butterfly</name>
    <name type="synonym">Large white butterfly</name>
    <dbReference type="NCBI Taxonomy" id="7116"/>
    <lineage>
        <taxon>Eukaryota</taxon>
        <taxon>Metazoa</taxon>
        <taxon>Ecdysozoa</taxon>
        <taxon>Arthropoda</taxon>
        <taxon>Hexapoda</taxon>
        <taxon>Insecta</taxon>
        <taxon>Pterygota</taxon>
        <taxon>Neoptera</taxon>
        <taxon>Endopterygota</taxon>
        <taxon>Lepidoptera</taxon>
        <taxon>Glossata</taxon>
        <taxon>Ditrysia</taxon>
        <taxon>Papilionoidea</taxon>
        <taxon>Pieridae</taxon>
        <taxon>Pierinae</taxon>
        <taxon>Pieris</taxon>
    </lineage>
</organism>
<dbReference type="Gene3D" id="2.60.40.10">
    <property type="entry name" value="Immunoglobulins"/>
    <property type="match status" value="1"/>
</dbReference>
<proteinExistence type="predicted"/>
<dbReference type="AlphaFoldDB" id="A0A9P0XG42"/>
<dbReference type="PROSITE" id="PS50835">
    <property type="entry name" value="IG_LIKE"/>
    <property type="match status" value="1"/>
</dbReference>
<accession>A0A9P0XG42</accession>
<sequence length="113" mass="12820">MDGTIWTLLLLLVKISGITSHNRYDEVMNPVSVRSISFPVKYKRNLPPDSMDDPFNVFRFRRSLAMMSQHFSETTIMPGVDVNLQCVVSGTHPGRFVWERDGIVISSNTDSSK</sequence>
<feature type="signal peptide" evidence="1">
    <location>
        <begin position="1"/>
        <end position="20"/>
    </location>
</feature>
<evidence type="ECO:0000256" key="1">
    <source>
        <dbReference type="SAM" id="SignalP"/>
    </source>
</evidence>
<evidence type="ECO:0000313" key="4">
    <source>
        <dbReference type="Proteomes" id="UP001152562"/>
    </source>
</evidence>